<sequence length="274" mass="30290">MLHFDDYLLTYHISQVLPKPGLSLLTEANYNSMMKWVNGMAVKVPTINVNVIQTQPASNNNENQNNYFMIFPQKESAVILPGNEKKVKNIQLLQDCWICKKTNSACASTHCYVIPGSKEYFPLGHQQLACWASAMTISPVLQHQLDAQAKIVTGPASSTPVINVTFGNGFASFFKSNHIAPNIITSEIGPAPISKSSLIPPSHKPGNDMSIMAFCALYQLDNSIATKFASHSFKEAHLLHYVTFSDLKEMEFKFGKIAALHDAVGRWFIPTSIA</sequence>
<dbReference type="GeneID" id="64696462"/>
<dbReference type="RefSeq" id="XP_041287574.1">
    <property type="nucleotide sequence ID" value="XM_041434203.1"/>
</dbReference>
<comment type="caution">
    <text evidence="1">The sequence shown here is derived from an EMBL/GenBank/DDBJ whole genome shotgun (WGS) entry which is preliminary data.</text>
</comment>
<accession>A0A9P7EXW0</accession>
<evidence type="ECO:0000313" key="1">
    <source>
        <dbReference type="EMBL" id="KAG2094612.1"/>
    </source>
</evidence>
<reference evidence="1" key="1">
    <citation type="journal article" date="2020" name="New Phytol.">
        <title>Comparative genomics reveals dynamic genome evolution in host specialist ectomycorrhizal fungi.</title>
        <authorList>
            <person name="Lofgren L.A."/>
            <person name="Nguyen N.H."/>
            <person name="Vilgalys R."/>
            <person name="Ruytinx J."/>
            <person name="Liao H.L."/>
            <person name="Branco S."/>
            <person name="Kuo A."/>
            <person name="LaButti K."/>
            <person name="Lipzen A."/>
            <person name="Andreopoulos W."/>
            <person name="Pangilinan J."/>
            <person name="Riley R."/>
            <person name="Hundley H."/>
            <person name="Na H."/>
            <person name="Barry K."/>
            <person name="Grigoriev I.V."/>
            <person name="Stajich J.E."/>
            <person name="Kennedy P.G."/>
        </authorList>
    </citation>
    <scope>NUCLEOTIDE SEQUENCE</scope>
    <source>
        <strain evidence="1">FC423</strain>
    </source>
</reference>
<evidence type="ECO:0000313" key="2">
    <source>
        <dbReference type="Proteomes" id="UP000823399"/>
    </source>
</evidence>
<dbReference type="OrthoDB" id="3063862at2759"/>
<keyword evidence="2" id="KW-1185">Reference proteome</keyword>
<protein>
    <submittedName>
        <fullName evidence="1">Uncharacterized protein</fullName>
    </submittedName>
</protein>
<dbReference type="AlphaFoldDB" id="A0A9P7EXW0"/>
<gene>
    <name evidence="1" type="ORF">F5147DRAFT_657094</name>
</gene>
<dbReference type="Proteomes" id="UP000823399">
    <property type="component" value="Unassembled WGS sequence"/>
</dbReference>
<name>A0A9P7EXW0_9AGAM</name>
<proteinExistence type="predicted"/>
<organism evidence="1 2">
    <name type="scientific">Suillus discolor</name>
    <dbReference type="NCBI Taxonomy" id="1912936"/>
    <lineage>
        <taxon>Eukaryota</taxon>
        <taxon>Fungi</taxon>
        <taxon>Dikarya</taxon>
        <taxon>Basidiomycota</taxon>
        <taxon>Agaricomycotina</taxon>
        <taxon>Agaricomycetes</taxon>
        <taxon>Agaricomycetidae</taxon>
        <taxon>Boletales</taxon>
        <taxon>Suillineae</taxon>
        <taxon>Suillaceae</taxon>
        <taxon>Suillus</taxon>
    </lineage>
</organism>
<dbReference type="EMBL" id="JABBWM010000078">
    <property type="protein sequence ID" value="KAG2094612.1"/>
    <property type="molecule type" value="Genomic_DNA"/>
</dbReference>